<name>A0A497XDW5_9PROT</name>
<dbReference type="AlphaFoldDB" id="A0A497XDW5"/>
<gene>
    <name evidence="4" type="ORF">DFR35_1809</name>
</gene>
<dbReference type="PANTHER" id="PTHR24198">
    <property type="entry name" value="ANKYRIN REPEAT AND PROTEIN KINASE DOMAIN-CONTAINING PROTEIN"/>
    <property type="match status" value="1"/>
</dbReference>
<evidence type="ECO:0000256" key="1">
    <source>
        <dbReference type="ARBA" id="ARBA00022737"/>
    </source>
</evidence>
<dbReference type="SUPFAM" id="SSF48403">
    <property type="entry name" value="Ankyrin repeat"/>
    <property type="match status" value="1"/>
</dbReference>
<dbReference type="PANTHER" id="PTHR24198:SF194">
    <property type="entry name" value="INVERSIN-A"/>
    <property type="match status" value="1"/>
</dbReference>
<dbReference type="Gene3D" id="1.25.40.20">
    <property type="entry name" value="Ankyrin repeat-containing domain"/>
    <property type="match status" value="2"/>
</dbReference>
<keyword evidence="5" id="KW-1185">Reference proteome</keyword>
<protein>
    <submittedName>
        <fullName evidence="4">Uncharacterized protein</fullName>
    </submittedName>
</protein>
<feature type="repeat" description="ANK" evidence="3">
    <location>
        <begin position="141"/>
        <end position="173"/>
    </location>
</feature>
<dbReference type="Pfam" id="PF12796">
    <property type="entry name" value="Ank_2"/>
    <property type="match status" value="1"/>
</dbReference>
<keyword evidence="1" id="KW-0677">Repeat</keyword>
<reference evidence="4 5" key="1">
    <citation type="submission" date="2018-10" db="EMBL/GenBank/DDBJ databases">
        <title>Genomic Encyclopedia of Type Strains, Phase IV (KMG-IV): sequencing the most valuable type-strain genomes for metagenomic binning, comparative biology and taxonomic classification.</title>
        <authorList>
            <person name="Goeker M."/>
        </authorList>
    </citation>
    <scope>NUCLEOTIDE SEQUENCE [LARGE SCALE GENOMIC DNA]</scope>
    <source>
        <strain evidence="4 5">DSM 26916</strain>
    </source>
</reference>
<sequence>MPGSRARAAGKAIPEWDTMSFMKIETPPPAITLLAIWACAMLSACGESAPPASVAPANSPARDIAYVFSAKGLDEKDARLIAAAGRGDVAALVGAIEAGANVDAADRLKRTAVFVAAFTDSAAVIKELSKRGARIDVKDALGMSPVHAAVATGSKDALLALIDLRADVNVKDVSGRTPLHIAAATNQGSLVELLLARGANPKLPDKNGITAAALARDRGHKTLAELIQNRTRT</sequence>
<dbReference type="Proteomes" id="UP000268908">
    <property type="component" value="Unassembled WGS sequence"/>
</dbReference>
<accession>A0A497XDW5</accession>
<keyword evidence="2 3" id="KW-0040">ANK repeat</keyword>
<organism evidence="4 5">
    <name type="scientific">Sulfurisoma sediminicola</name>
    <dbReference type="NCBI Taxonomy" id="1381557"/>
    <lineage>
        <taxon>Bacteria</taxon>
        <taxon>Pseudomonadati</taxon>
        <taxon>Pseudomonadota</taxon>
        <taxon>Betaproteobacteria</taxon>
        <taxon>Nitrosomonadales</taxon>
        <taxon>Sterolibacteriaceae</taxon>
        <taxon>Sulfurisoma</taxon>
    </lineage>
</organism>
<evidence type="ECO:0000256" key="3">
    <source>
        <dbReference type="PROSITE-ProRule" id="PRU00023"/>
    </source>
</evidence>
<dbReference type="InterPro" id="IPR002110">
    <property type="entry name" value="Ankyrin_rpt"/>
</dbReference>
<dbReference type="SMART" id="SM00248">
    <property type="entry name" value="ANK"/>
    <property type="match status" value="4"/>
</dbReference>
<evidence type="ECO:0000313" key="5">
    <source>
        <dbReference type="Proteomes" id="UP000268908"/>
    </source>
</evidence>
<proteinExistence type="predicted"/>
<comment type="caution">
    <text evidence="4">The sequence shown here is derived from an EMBL/GenBank/DDBJ whole genome shotgun (WGS) entry which is preliminary data.</text>
</comment>
<dbReference type="PROSITE" id="PS50297">
    <property type="entry name" value="ANK_REP_REGION"/>
    <property type="match status" value="2"/>
</dbReference>
<evidence type="ECO:0000256" key="2">
    <source>
        <dbReference type="ARBA" id="ARBA00023043"/>
    </source>
</evidence>
<feature type="repeat" description="ANK" evidence="3">
    <location>
        <begin position="174"/>
        <end position="206"/>
    </location>
</feature>
<dbReference type="EMBL" id="RCCI01000005">
    <property type="protein sequence ID" value="RLJ65153.1"/>
    <property type="molecule type" value="Genomic_DNA"/>
</dbReference>
<evidence type="ECO:0000313" key="4">
    <source>
        <dbReference type="EMBL" id="RLJ65153.1"/>
    </source>
</evidence>
<dbReference type="InterPro" id="IPR036770">
    <property type="entry name" value="Ankyrin_rpt-contain_sf"/>
</dbReference>
<dbReference type="Pfam" id="PF00023">
    <property type="entry name" value="Ank"/>
    <property type="match status" value="1"/>
</dbReference>
<dbReference type="PROSITE" id="PS50088">
    <property type="entry name" value="ANK_REPEAT"/>
    <property type="match status" value="2"/>
</dbReference>